<proteinExistence type="predicted"/>
<protein>
    <submittedName>
        <fullName evidence="1">Uncharacterized protein</fullName>
    </submittedName>
</protein>
<sequence>MREHDHDHPAGAVEGDLVRPARVVDRDIAGQQRGLPPILGDPHAPAGGEAQLVEPGLVGARDVLLGALGAVRRRGHLGDHHAAEHLTGDLTGEAAGTTELEIKGNERPGDRMPPEFLALPHRHIGRPDQNGHGPHLRTERCSGTADMPHQFIYEIIGDRRATALEAHP</sequence>
<accession>A0A2W2GWD4</accession>
<keyword evidence="2" id="KW-1185">Reference proteome</keyword>
<name>A0A2W2GWD4_9ACTN</name>
<dbReference type="Proteomes" id="UP000248544">
    <property type="component" value="Unassembled WGS sequence"/>
</dbReference>
<dbReference type="AlphaFoldDB" id="A0A2W2GWD4"/>
<comment type="caution">
    <text evidence="1">The sequence shown here is derived from an EMBL/GenBank/DDBJ whole genome shotgun (WGS) entry which is preliminary data.</text>
</comment>
<dbReference type="EMBL" id="POUA01000330">
    <property type="protein sequence ID" value="PZG31194.1"/>
    <property type="molecule type" value="Genomic_DNA"/>
</dbReference>
<gene>
    <name evidence="1" type="ORF">C1I98_30310</name>
</gene>
<evidence type="ECO:0000313" key="2">
    <source>
        <dbReference type="Proteomes" id="UP000248544"/>
    </source>
</evidence>
<evidence type="ECO:0000313" key="1">
    <source>
        <dbReference type="EMBL" id="PZG31194.1"/>
    </source>
</evidence>
<organism evidence="1 2">
    <name type="scientific">Spongiactinospora gelatinilytica</name>
    <dbReference type="NCBI Taxonomy" id="2666298"/>
    <lineage>
        <taxon>Bacteria</taxon>
        <taxon>Bacillati</taxon>
        <taxon>Actinomycetota</taxon>
        <taxon>Actinomycetes</taxon>
        <taxon>Streptosporangiales</taxon>
        <taxon>Streptosporangiaceae</taxon>
        <taxon>Spongiactinospora</taxon>
    </lineage>
</organism>
<reference evidence="1 2" key="1">
    <citation type="submission" date="2018-01" db="EMBL/GenBank/DDBJ databases">
        <title>Draft genome sequence of Sphaerisporangium sp. 7K107.</title>
        <authorList>
            <person name="Sahin N."/>
            <person name="Saygin H."/>
            <person name="Ay H."/>
        </authorList>
    </citation>
    <scope>NUCLEOTIDE SEQUENCE [LARGE SCALE GENOMIC DNA]</scope>
    <source>
        <strain evidence="1 2">7K107</strain>
    </source>
</reference>